<reference evidence="1 2" key="1">
    <citation type="submission" date="2016-10" db="EMBL/GenBank/DDBJ databases">
        <authorList>
            <person name="de Groot N.N."/>
        </authorList>
    </citation>
    <scope>NUCLEOTIDE SEQUENCE [LARGE SCALE GENOMIC DNA]</scope>
    <source>
        <strain evidence="1 2">DSM 527</strain>
    </source>
</reference>
<dbReference type="AlphaFoldDB" id="A0A1G7XQS6"/>
<sequence length="74" mass="8935">MEDFVIVVNRIEELQLVQDRQELELIFDKAKRTIVGGMNVILMRESSNGKREKFQTLSNEHDFEEYRKQVFRFL</sequence>
<organism evidence="1 2">
    <name type="scientific">Chitinophaga filiformis</name>
    <name type="common">Myxococcus filiformis</name>
    <name type="synonym">Flexibacter filiformis</name>
    <dbReference type="NCBI Taxonomy" id="104663"/>
    <lineage>
        <taxon>Bacteria</taxon>
        <taxon>Pseudomonadati</taxon>
        <taxon>Bacteroidota</taxon>
        <taxon>Chitinophagia</taxon>
        <taxon>Chitinophagales</taxon>
        <taxon>Chitinophagaceae</taxon>
        <taxon>Chitinophaga</taxon>
    </lineage>
</organism>
<evidence type="ECO:0000313" key="1">
    <source>
        <dbReference type="EMBL" id="SDG86010.1"/>
    </source>
</evidence>
<dbReference type="RefSeq" id="WP_089835503.1">
    <property type="nucleotide sequence ID" value="NZ_FNBN01000007.1"/>
</dbReference>
<name>A0A1G7XQS6_CHIFI</name>
<dbReference type="OrthoDB" id="679570at2"/>
<protein>
    <submittedName>
        <fullName evidence="1">Uncharacterized protein</fullName>
    </submittedName>
</protein>
<accession>A0A1G7XQS6</accession>
<gene>
    <name evidence="1" type="ORF">SAMN04488121_10722</name>
</gene>
<dbReference type="Proteomes" id="UP000199045">
    <property type="component" value="Unassembled WGS sequence"/>
</dbReference>
<evidence type="ECO:0000313" key="2">
    <source>
        <dbReference type="Proteomes" id="UP000199045"/>
    </source>
</evidence>
<dbReference type="EMBL" id="FNBN01000007">
    <property type="protein sequence ID" value="SDG86010.1"/>
    <property type="molecule type" value="Genomic_DNA"/>
</dbReference>
<proteinExistence type="predicted"/>